<evidence type="ECO:0000256" key="2">
    <source>
        <dbReference type="ARBA" id="ARBA00022688"/>
    </source>
</evidence>
<keyword evidence="4 8" id="KW-0560">Oxidoreductase</keyword>
<keyword evidence="5 8" id="KW-0408">Iron</keyword>
<evidence type="ECO:0000256" key="6">
    <source>
        <dbReference type="ARBA" id="ARBA00023033"/>
    </source>
</evidence>
<dbReference type="InParanoid" id="E9AE97"/>
<dbReference type="GO" id="GO:0031314">
    <property type="term" value="C:extrinsic component of mitochondrial inner membrane"/>
    <property type="evidence" value="ECO:0007669"/>
    <property type="project" value="UniProtKB-UniRule"/>
</dbReference>
<evidence type="ECO:0000256" key="4">
    <source>
        <dbReference type="ARBA" id="ARBA00023002"/>
    </source>
</evidence>
<dbReference type="GO" id="GO:0046872">
    <property type="term" value="F:metal ion binding"/>
    <property type="evidence" value="ECO:0007669"/>
    <property type="project" value="UniProtKB-KW"/>
</dbReference>
<dbReference type="GO" id="GO:0016709">
    <property type="term" value="F:oxidoreductase activity, acting on paired donors, with incorporation or reduction of molecular oxygen, NAD(P)H as one donor, and incorporation of one atom of oxygen"/>
    <property type="evidence" value="ECO:0007669"/>
    <property type="project" value="UniProtKB-UniRule"/>
</dbReference>
<feature type="binding site" evidence="8">
    <location>
        <position position="241"/>
    </location>
    <ligand>
        <name>Fe cation</name>
        <dbReference type="ChEBI" id="CHEBI:24875"/>
        <label>1</label>
    </ligand>
</feature>
<evidence type="ECO:0000313" key="10">
    <source>
        <dbReference type="Proteomes" id="UP000000542"/>
    </source>
</evidence>
<evidence type="ECO:0000256" key="8">
    <source>
        <dbReference type="HAMAP-Rule" id="MF_03194"/>
    </source>
</evidence>
<feature type="binding site" evidence="8">
    <location>
        <position position="141"/>
    </location>
    <ligand>
        <name>Fe cation</name>
        <dbReference type="ChEBI" id="CHEBI:24875"/>
        <label>1</label>
    </ligand>
</feature>
<comment type="catalytic activity">
    <reaction evidence="8">
        <text>a 5-methoxy-2-methyl-3-(all-trans-polyprenyl)benzene-1,4-diol + AH2 + O2 = a 3-demethylubiquinol + A + H2O</text>
        <dbReference type="Rhea" id="RHEA:50908"/>
        <dbReference type="Rhea" id="RHEA-COMP:10859"/>
        <dbReference type="Rhea" id="RHEA-COMP:10914"/>
        <dbReference type="ChEBI" id="CHEBI:13193"/>
        <dbReference type="ChEBI" id="CHEBI:15377"/>
        <dbReference type="ChEBI" id="CHEBI:15379"/>
        <dbReference type="ChEBI" id="CHEBI:17499"/>
        <dbReference type="ChEBI" id="CHEBI:84167"/>
        <dbReference type="ChEBI" id="CHEBI:84422"/>
        <dbReference type="EC" id="1.14.99.60"/>
    </reaction>
</comment>
<dbReference type="PANTHER" id="PTHR11237:SF4">
    <property type="entry name" value="5-DEMETHOXYUBIQUINONE HYDROXYLASE, MITOCHONDRIAL"/>
    <property type="match status" value="1"/>
</dbReference>
<dbReference type="KEGG" id="lma:LMJF_29_2350"/>
<dbReference type="HAMAP" id="MF_01658">
    <property type="entry name" value="COQ7"/>
    <property type="match status" value="1"/>
</dbReference>
<comment type="subunit">
    <text evidence="8">Component of a multi-subunit COQ enzyme complex.</text>
</comment>
<gene>
    <name evidence="9" type="ORF">LMJF_29_2350</name>
</gene>
<comment type="similarity">
    <text evidence="8">Belongs to the COQ7 family.</text>
</comment>
<dbReference type="UniPathway" id="UPA00232"/>
<dbReference type="OMA" id="WSTAVMG"/>
<feature type="binding site" evidence="8">
    <location>
        <position position="193"/>
    </location>
    <ligand>
        <name>Fe cation</name>
        <dbReference type="ChEBI" id="CHEBI:24875"/>
        <label>2</label>
    </ligand>
</feature>
<comment type="cofactor">
    <cofactor evidence="8">
        <name>Fe cation</name>
        <dbReference type="ChEBI" id="CHEBI:24875"/>
    </cofactor>
    <text evidence="8">Binds 2 iron ions per subunit.</text>
</comment>
<dbReference type="GO" id="GO:0006744">
    <property type="term" value="P:ubiquinone biosynthetic process"/>
    <property type="evidence" value="ECO:0000318"/>
    <property type="project" value="GO_Central"/>
</dbReference>
<dbReference type="EMBL" id="FR796425">
    <property type="protein sequence ID" value="CBZ12576.1"/>
    <property type="molecule type" value="Genomic_DNA"/>
</dbReference>
<proteinExistence type="inferred from homology"/>
<keyword evidence="8" id="KW-0999">Mitochondrion inner membrane</keyword>
<dbReference type="VEuPathDB" id="TriTrypDB:LMJLV39_290031600"/>
<evidence type="ECO:0000256" key="1">
    <source>
        <dbReference type="ARBA" id="ARBA00004749"/>
    </source>
</evidence>
<dbReference type="SUPFAM" id="SSF47240">
    <property type="entry name" value="Ferritin-like"/>
    <property type="match status" value="1"/>
</dbReference>
<accession>E9AE97</accession>
<evidence type="ECO:0000313" key="9">
    <source>
        <dbReference type="EMBL" id="CBZ12576.1"/>
    </source>
</evidence>
<dbReference type="eggNOG" id="KOG4061">
    <property type="taxonomic scope" value="Eukaryota"/>
</dbReference>
<dbReference type="HOGENOM" id="CLU_071892_2_0_1"/>
<dbReference type="AlphaFoldDB" id="E9AE97"/>
<dbReference type="InterPro" id="IPR009078">
    <property type="entry name" value="Ferritin-like_SF"/>
</dbReference>
<dbReference type="FunCoup" id="E9AE97">
    <property type="interactions" value="99"/>
</dbReference>
<dbReference type="GO" id="GO:0005743">
    <property type="term" value="C:mitochondrial inner membrane"/>
    <property type="evidence" value="ECO:0000318"/>
    <property type="project" value="GO_Central"/>
</dbReference>
<keyword evidence="6 8" id="KW-0503">Monooxygenase</keyword>
<dbReference type="CDD" id="cd01042">
    <property type="entry name" value="DMQH"/>
    <property type="match status" value="1"/>
</dbReference>
<reference evidence="9 10" key="2">
    <citation type="journal article" date="2011" name="Genome Res.">
        <title>Chromosome and gene copy number variation allow major structural change between species and strains of Leishmania.</title>
        <authorList>
            <person name="Rogers M.B."/>
            <person name="Hilley J.D."/>
            <person name="Dickens N.J."/>
            <person name="Wilkes J."/>
            <person name="Bates P.A."/>
            <person name="Depledge D.P."/>
            <person name="Harris D."/>
            <person name="Her Y."/>
            <person name="Herzyk P."/>
            <person name="Imamura H."/>
            <person name="Otto T.D."/>
            <person name="Sanders M."/>
            <person name="Seeger K."/>
            <person name="Dujardin J.C."/>
            <person name="Berriman M."/>
            <person name="Smith D.F."/>
            <person name="Hertz-Fowler C."/>
            <person name="Mottram J.C."/>
        </authorList>
    </citation>
    <scope>NUCLEOTIDE SEQUENCE [LARGE SCALE GENOMIC DNA]</scope>
    <source>
        <strain evidence="10">MHOM/IL/81/Friedlin</strain>
    </source>
</reference>
<comment type="subcellular location">
    <subcellularLocation>
        <location evidence="8">Mitochondrion inner membrane</location>
        <topology evidence="8">Peripheral membrane protein</topology>
        <orientation evidence="8">Matrix side</orientation>
    </subcellularLocation>
</comment>
<feature type="binding site" evidence="8">
    <location>
        <position position="110"/>
    </location>
    <ligand>
        <name>Fe cation</name>
        <dbReference type="ChEBI" id="CHEBI:24875"/>
        <label>1</label>
    </ligand>
</feature>
<dbReference type="RefSeq" id="XP_003722318.1">
    <property type="nucleotide sequence ID" value="XM_003722270.1"/>
</dbReference>
<feature type="binding site" evidence="8">
    <location>
        <position position="241"/>
    </location>
    <ligand>
        <name>Fe cation</name>
        <dbReference type="ChEBI" id="CHEBI:24875"/>
        <label>2</label>
    </ligand>
</feature>
<dbReference type="STRING" id="5664.E9AE97"/>
<evidence type="ECO:0000256" key="5">
    <source>
        <dbReference type="ARBA" id="ARBA00023004"/>
    </source>
</evidence>
<dbReference type="VEuPathDB" id="TriTrypDB:LMJSD75_290031900"/>
<dbReference type="EC" id="1.14.99.60" evidence="8"/>
<keyword evidence="8" id="KW-0496">Mitochondrion</keyword>
<keyword evidence="3 8" id="KW-0479">Metal-binding</keyword>
<dbReference type="GO" id="GO:0008682">
    <property type="term" value="F:3-demethoxyubiquinol 3-hydroxylase activity"/>
    <property type="evidence" value="ECO:0007669"/>
    <property type="project" value="UniProtKB-EC"/>
</dbReference>
<dbReference type="Proteomes" id="UP000000542">
    <property type="component" value="Chromosome 29"/>
</dbReference>
<sequence length="280" mass="31148">MRCTGTALLRHGSKALKCSPSRYTLTLTCGERATRLYSVSHSFFPQLWCRFHSLLLSAILSSSFSFSNNAQSSSMKSLFHPSLAVLGPVFAIPLKQQKIDEVVRVDHAGEVAAVRIARHQLEWMSPLDDAFPITQEILDDELVHQRVMSELAERHGVRTTSLDPLFKLGAFALGAGTAALGKCAMMCCHAAVEATIFEHYNDQLRELQVLEDKCSDIKESEAEKTAWADVKNYIVKFRDEEKHHQELGEQNGADQAPVYPLLYNGIRLACKVGVACAKRI</sequence>
<feature type="binding site" evidence="8">
    <location>
        <position position="244"/>
    </location>
    <ligand>
        <name>Fe cation</name>
        <dbReference type="ChEBI" id="CHEBI:24875"/>
        <label>2</label>
    </ligand>
</feature>
<dbReference type="InterPro" id="IPR011566">
    <property type="entry name" value="Ubq_synth_Coq7"/>
</dbReference>
<feature type="binding site" evidence="8">
    <location>
        <position position="141"/>
    </location>
    <ligand>
        <name>Fe cation</name>
        <dbReference type="ChEBI" id="CHEBI:24875"/>
        <label>2</label>
    </ligand>
</feature>
<keyword evidence="10" id="KW-1185">Reference proteome</keyword>
<keyword evidence="7 8" id="KW-0472">Membrane</keyword>
<feature type="binding site" evidence="8">
    <location>
        <position position="144"/>
    </location>
    <ligand>
        <name>Fe cation</name>
        <dbReference type="ChEBI" id="CHEBI:24875"/>
        <label>1</label>
    </ligand>
</feature>
<evidence type="ECO:0000256" key="7">
    <source>
        <dbReference type="ARBA" id="ARBA00023136"/>
    </source>
</evidence>
<dbReference type="VEuPathDB" id="TriTrypDB:LmjF.29.2350"/>
<reference evidence="9 10" key="1">
    <citation type="journal article" date="2005" name="Science">
        <title>The genome of the kinetoplastid parasite, Leishmania major.</title>
        <authorList>
            <person name="Ivens A.C."/>
            <person name="Peacock C.S."/>
            <person name="Worthey E.A."/>
            <person name="Murphy L."/>
            <person name="Aggarwal G."/>
            <person name="Berriman M."/>
            <person name="Sisk E."/>
            <person name="Rajandream M.A."/>
            <person name="Adlem E."/>
            <person name="Aert R."/>
            <person name="Anupama A."/>
            <person name="Apostolou Z."/>
            <person name="Attipoe P."/>
            <person name="Bason N."/>
            <person name="Bauser C."/>
            <person name="Beck A."/>
            <person name="Beverley S.M."/>
            <person name="Bianchettin G."/>
            <person name="Borzym K."/>
            <person name="Bothe G."/>
            <person name="Bruschi C.V."/>
            <person name="Collins M."/>
            <person name="Cadag E."/>
            <person name="Ciarloni L."/>
            <person name="Clayton C."/>
            <person name="Coulson R.M."/>
            <person name="Cronin A."/>
            <person name="Cruz A.K."/>
            <person name="Davies R.M."/>
            <person name="De Gaudenzi J."/>
            <person name="Dobson D.E."/>
            <person name="Duesterhoeft A."/>
            <person name="Fazelina G."/>
            <person name="Fosker N."/>
            <person name="Frasch A.C."/>
            <person name="Fraser A."/>
            <person name="Fuchs M."/>
            <person name="Gabel C."/>
            <person name="Goble A."/>
            <person name="Goffeau A."/>
            <person name="Harris D."/>
            <person name="Hertz-Fowler C."/>
            <person name="Hilbert H."/>
            <person name="Horn D."/>
            <person name="Huang Y."/>
            <person name="Klages S."/>
            <person name="Knights A."/>
            <person name="Kube M."/>
            <person name="Larke N."/>
            <person name="Litvin L."/>
            <person name="Lord A."/>
            <person name="Louie T."/>
            <person name="Marra M."/>
            <person name="Masuy D."/>
            <person name="Matthews K."/>
            <person name="Michaeli S."/>
            <person name="Mottram J.C."/>
            <person name="Muller-Auer S."/>
            <person name="Munden H."/>
            <person name="Nelson S."/>
            <person name="Norbertczak H."/>
            <person name="Oliver K."/>
            <person name="O'neil S."/>
            <person name="Pentony M."/>
            <person name="Pohl T.M."/>
            <person name="Price C."/>
            <person name="Purnelle B."/>
            <person name="Quail M.A."/>
            <person name="Rabbinowitsch E."/>
            <person name="Reinhardt R."/>
            <person name="Rieger M."/>
            <person name="Rinta J."/>
            <person name="Robben J."/>
            <person name="Robertson L."/>
            <person name="Ruiz J.C."/>
            <person name="Rutter S."/>
            <person name="Saunders D."/>
            <person name="Schafer M."/>
            <person name="Schein J."/>
            <person name="Schwartz D.C."/>
            <person name="Seeger K."/>
            <person name="Seyler A."/>
            <person name="Sharp S."/>
            <person name="Shin H."/>
            <person name="Sivam D."/>
            <person name="Squares R."/>
            <person name="Squares S."/>
            <person name="Tosato V."/>
            <person name="Vogt C."/>
            <person name="Volckaert G."/>
            <person name="Wambutt R."/>
            <person name="Warren T."/>
            <person name="Wedler H."/>
            <person name="Woodward J."/>
            <person name="Zhou S."/>
            <person name="Zimmermann W."/>
            <person name="Smith D.F."/>
            <person name="Blackwell J.M."/>
            <person name="Stuart K.D."/>
            <person name="Barrell B."/>
            <person name="Myler P.J."/>
        </authorList>
    </citation>
    <scope>NUCLEOTIDE SEQUENCE [LARGE SCALE GENOMIC DNA]</scope>
    <source>
        <strain evidence="10">MHOM/IL/81/Friedlin</strain>
    </source>
</reference>
<keyword evidence="2 8" id="KW-0831">Ubiquinone biosynthesis</keyword>
<dbReference type="PANTHER" id="PTHR11237">
    <property type="entry name" value="COENZYME Q10 BIOSYNTHESIS PROTEIN 7"/>
    <property type="match status" value="1"/>
</dbReference>
<dbReference type="GeneID" id="12981096"/>
<organism evidence="9 10">
    <name type="scientific">Leishmania major</name>
    <dbReference type="NCBI Taxonomy" id="5664"/>
    <lineage>
        <taxon>Eukaryota</taxon>
        <taxon>Discoba</taxon>
        <taxon>Euglenozoa</taxon>
        <taxon>Kinetoplastea</taxon>
        <taxon>Metakinetoplastina</taxon>
        <taxon>Trypanosomatida</taxon>
        <taxon>Trypanosomatidae</taxon>
        <taxon>Leishmaniinae</taxon>
        <taxon>Leishmania</taxon>
    </lineage>
</organism>
<dbReference type="VEuPathDB" id="TriTrypDB:LMJFC_290033400"/>
<name>E9AE97_LEIMA</name>
<evidence type="ECO:0000256" key="3">
    <source>
        <dbReference type="ARBA" id="ARBA00022723"/>
    </source>
</evidence>
<dbReference type="Pfam" id="PF03232">
    <property type="entry name" value="COQ7"/>
    <property type="match status" value="1"/>
</dbReference>
<comment type="function">
    <text evidence="8">Catalyzes the hydroxylation of 2-polyprenyl-3-methyl-6-methoxy-1,4-benzoquinol (DMQH2) during ubiquinone biosynthesis. Has also a structural role in the COQ enzyme complex, stabilizing other COQ polypeptides.</text>
</comment>
<comment type="pathway">
    <text evidence="1 8">Cofactor biosynthesis; ubiquinone biosynthesis.</text>
</comment>
<protein>
    <recommendedName>
        <fullName evidence="8">5-demethoxyubiquinone hydroxylase, mitochondrial</fullName>
        <shortName evidence="8">DMQ hydroxylase</shortName>
        <ecNumber evidence="8">1.14.99.60</ecNumber>
    </recommendedName>
    <alternativeName>
        <fullName evidence="8">Ubiquinone biosynthesis monooxygenase COQ7</fullName>
    </alternativeName>
</protein>